<evidence type="ECO:0000313" key="4">
    <source>
        <dbReference type="Proteomes" id="UP000183407"/>
    </source>
</evidence>
<keyword evidence="2" id="KW-0472">Membrane</keyword>
<accession>A0A1H4J730</accession>
<evidence type="ECO:0000256" key="1">
    <source>
        <dbReference type="SAM" id="MobiDB-lite"/>
    </source>
</evidence>
<organism evidence="3 4">
    <name type="scientific">Rhodococcus jostii</name>
    <dbReference type="NCBI Taxonomy" id="132919"/>
    <lineage>
        <taxon>Bacteria</taxon>
        <taxon>Bacillati</taxon>
        <taxon>Actinomycetota</taxon>
        <taxon>Actinomycetes</taxon>
        <taxon>Mycobacteriales</taxon>
        <taxon>Nocardiaceae</taxon>
        <taxon>Rhodococcus</taxon>
    </lineage>
</organism>
<feature type="region of interest" description="Disordered" evidence="1">
    <location>
        <begin position="109"/>
        <end position="139"/>
    </location>
</feature>
<keyword evidence="2" id="KW-1133">Transmembrane helix</keyword>
<keyword evidence="2" id="KW-0812">Transmembrane</keyword>
<feature type="compositionally biased region" description="Polar residues" evidence="1">
    <location>
        <begin position="631"/>
        <end position="656"/>
    </location>
</feature>
<evidence type="ECO:0000313" key="3">
    <source>
        <dbReference type="EMBL" id="SEB42100.1"/>
    </source>
</evidence>
<feature type="region of interest" description="Disordered" evidence="1">
    <location>
        <begin position="414"/>
        <end position="443"/>
    </location>
</feature>
<dbReference type="Proteomes" id="UP000183407">
    <property type="component" value="Unassembled WGS sequence"/>
</dbReference>
<feature type="region of interest" description="Disordered" evidence="1">
    <location>
        <begin position="631"/>
        <end position="674"/>
    </location>
</feature>
<protein>
    <submittedName>
        <fullName evidence="3">Uncharacterized protein</fullName>
    </submittedName>
</protein>
<feature type="compositionally biased region" description="Polar residues" evidence="1">
    <location>
        <begin position="469"/>
        <end position="484"/>
    </location>
</feature>
<dbReference type="AlphaFoldDB" id="A0A1H4J730"/>
<dbReference type="EMBL" id="FNTL01000003">
    <property type="protein sequence ID" value="SEB42100.1"/>
    <property type="molecule type" value="Genomic_DNA"/>
</dbReference>
<gene>
    <name evidence="3" type="ORF">SAMN04490220_0682</name>
</gene>
<evidence type="ECO:0000256" key="2">
    <source>
        <dbReference type="SAM" id="Phobius"/>
    </source>
</evidence>
<dbReference type="OrthoDB" id="4803588at2"/>
<reference evidence="4" key="1">
    <citation type="submission" date="2016-10" db="EMBL/GenBank/DDBJ databases">
        <authorList>
            <person name="Varghese N."/>
        </authorList>
    </citation>
    <scope>NUCLEOTIDE SEQUENCE [LARGE SCALE GENOMIC DNA]</scope>
    <source>
        <strain evidence="4">DSM 44719</strain>
    </source>
</reference>
<dbReference type="RefSeq" id="WP_073366405.1">
    <property type="nucleotide sequence ID" value="NZ_FNTL01000003.1"/>
</dbReference>
<feature type="transmembrane region" description="Helical" evidence="2">
    <location>
        <begin position="498"/>
        <end position="519"/>
    </location>
</feature>
<feature type="compositionally biased region" description="Low complexity" evidence="1">
    <location>
        <begin position="658"/>
        <end position="674"/>
    </location>
</feature>
<name>A0A1H4J730_RHOJO</name>
<proteinExistence type="predicted"/>
<feature type="compositionally biased region" description="Polar residues" evidence="1">
    <location>
        <begin position="420"/>
        <end position="431"/>
    </location>
</feature>
<feature type="region of interest" description="Disordered" evidence="1">
    <location>
        <begin position="458"/>
        <end position="492"/>
    </location>
</feature>
<sequence length="803" mass="87000">MFEPKELREAKKEFLAAVNDCSWLAAKGQLDDPDFREAATSVLRFASSRYRAAGGDIEKTLRKNRSLVESKFQAVELHYFKSTGNFLFADHRQAARNFMEDLVRMAGPVDHASDPTSGAQDDHPDGTPKVPGGEEQTVLPNPRLPDIAPDQCAYEILKSVGLSFLVWGPGRLSDCFRAIANVATTFLSTRTSSGWVGQFSGQSDVYWMAFEGPEGSGVAVCVGPDSDQDFWWAEIAEKLPNLGGQWQWGVGSLEARVPTEFAKMFTAATAVQLWTLPGLEHLTPAEETAEQPSPTLSPMFGPVLNSYPERIQRWQEFDGLRIGLQVVVAPSRAQLVILRPWDNFFALLSPVGAPVGGAIPPAIRDRVAGRYELVVRENDVMLVQPLPETSEFSPEDTCQKAFQLADYADAVTHPDAEPNTAATTSTNTHVPMSSDRHELGSQVRLTVDAKEMGRYEAIRKLDERRHKPNQSTRTPENRRASSPTVAPPSMRASRRRTVVIASLLVAAALVIALATTLVVGRTESTDSARTATAADVTTCTTPPAFSPTKFETDAAGLLVTMQITTTCPGGDVLSNNALRLTLSAGDTNIASALFDLSGTPIAVPPRDDADMTAATHAFRFPIGSFWRTPDTMPTSGIDVTSDNIGTDPVTSPTTGDDSGPSDATGPAAPATGDPETASLEALQAIAAADREPVHDLLVDKWIPQLSSKRPGLVAEGITWNSEATLREHLRLRAQYPGVRLLWSGDWSTFSAPDFWVTVAGTVYPDPDAAIRWCQSHDLDRDHCYGKLISTTHPIDGSTRLQPG</sequence>